<proteinExistence type="predicted"/>
<dbReference type="EMBL" id="JBHUPB010000015">
    <property type="protein sequence ID" value="MFD2970254.1"/>
    <property type="molecule type" value="Genomic_DNA"/>
</dbReference>
<comment type="caution">
    <text evidence="1">The sequence shown here is derived from an EMBL/GenBank/DDBJ whole genome shotgun (WGS) entry which is preliminary data.</text>
</comment>
<evidence type="ECO:0000313" key="1">
    <source>
        <dbReference type="EMBL" id="MFD2970254.1"/>
    </source>
</evidence>
<keyword evidence="2" id="KW-1185">Reference proteome</keyword>
<reference evidence="2" key="1">
    <citation type="journal article" date="2019" name="Int. J. Syst. Evol. Microbiol.">
        <title>The Global Catalogue of Microorganisms (GCM) 10K type strain sequencing project: providing services to taxonomists for standard genome sequencing and annotation.</title>
        <authorList>
            <consortium name="The Broad Institute Genomics Platform"/>
            <consortium name="The Broad Institute Genome Sequencing Center for Infectious Disease"/>
            <person name="Wu L."/>
            <person name="Ma J."/>
        </authorList>
    </citation>
    <scope>NUCLEOTIDE SEQUENCE [LARGE SCALE GENOMIC DNA]</scope>
    <source>
        <strain evidence="2">KCTC 22814</strain>
    </source>
</reference>
<sequence length="90" mass="10590">MQNEITDILLRLQQLFQNNGLSSWARKTERTLYLVQENQYDLDLVLDNYIGSGMESLQFVELDDELVEELDLLCKALLQQNEQLKLQRNS</sequence>
<dbReference type="RefSeq" id="WP_320183735.1">
    <property type="nucleotide sequence ID" value="NZ_CP138332.1"/>
</dbReference>
<name>A0ABW6BNV8_9SPHI</name>
<dbReference type="Proteomes" id="UP001597525">
    <property type="component" value="Unassembled WGS sequence"/>
</dbReference>
<protein>
    <submittedName>
        <fullName evidence="1">Uncharacterized protein</fullName>
    </submittedName>
</protein>
<evidence type="ECO:0000313" key="2">
    <source>
        <dbReference type="Proteomes" id="UP001597525"/>
    </source>
</evidence>
<organism evidence="1 2">
    <name type="scientific">Sphingobacterium bambusae</name>
    <dbReference type="NCBI Taxonomy" id="662858"/>
    <lineage>
        <taxon>Bacteria</taxon>
        <taxon>Pseudomonadati</taxon>
        <taxon>Bacteroidota</taxon>
        <taxon>Sphingobacteriia</taxon>
        <taxon>Sphingobacteriales</taxon>
        <taxon>Sphingobacteriaceae</taxon>
        <taxon>Sphingobacterium</taxon>
    </lineage>
</organism>
<gene>
    <name evidence="1" type="ORF">ACFS7Y_22875</name>
</gene>
<accession>A0ABW6BNV8</accession>